<name>A0A5P1E4V1_ASPOF</name>
<feature type="region of interest" description="Disordered" evidence="1">
    <location>
        <begin position="1"/>
        <end position="30"/>
    </location>
</feature>
<dbReference type="Gramene" id="ONK56475">
    <property type="protein sequence ID" value="ONK56475"/>
    <property type="gene ID" value="A4U43_C10F9100"/>
</dbReference>
<accession>A0A5P1E4V1</accession>
<organism evidence="2 3">
    <name type="scientific">Asparagus officinalis</name>
    <name type="common">Garden asparagus</name>
    <dbReference type="NCBI Taxonomy" id="4686"/>
    <lineage>
        <taxon>Eukaryota</taxon>
        <taxon>Viridiplantae</taxon>
        <taxon>Streptophyta</taxon>
        <taxon>Embryophyta</taxon>
        <taxon>Tracheophyta</taxon>
        <taxon>Spermatophyta</taxon>
        <taxon>Magnoliopsida</taxon>
        <taxon>Liliopsida</taxon>
        <taxon>Asparagales</taxon>
        <taxon>Asparagaceae</taxon>
        <taxon>Asparagoideae</taxon>
        <taxon>Asparagus</taxon>
    </lineage>
</organism>
<dbReference type="Proteomes" id="UP000243459">
    <property type="component" value="Chromosome 10"/>
</dbReference>
<reference evidence="3" key="1">
    <citation type="journal article" date="2017" name="Nat. Commun.">
        <title>The asparagus genome sheds light on the origin and evolution of a young Y chromosome.</title>
        <authorList>
            <person name="Harkess A."/>
            <person name="Zhou J."/>
            <person name="Xu C."/>
            <person name="Bowers J.E."/>
            <person name="Van der Hulst R."/>
            <person name="Ayyampalayam S."/>
            <person name="Mercati F."/>
            <person name="Riccardi P."/>
            <person name="McKain M.R."/>
            <person name="Kakrana A."/>
            <person name="Tang H."/>
            <person name="Ray J."/>
            <person name="Groenendijk J."/>
            <person name="Arikit S."/>
            <person name="Mathioni S.M."/>
            <person name="Nakano M."/>
            <person name="Shan H."/>
            <person name="Telgmann-Rauber A."/>
            <person name="Kanno A."/>
            <person name="Yue Z."/>
            <person name="Chen H."/>
            <person name="Li W."/>
            <person name="Chen Y."/>
            <person name="Xu X."/>
            <person name="Zhang Y."/>
            <person name="Luo S."/>
            <person name="Chen H."/>
            <person name="Gao J."/>
            <person name="Mao Z."/>
            <person name="Pires J.C."/>
            <person name="Luo M."/>
            <person name="Kudrna D."/>
            <person name="Wing R.A."/>
            <person name="Meyers B.C."/>
            <person name="Yi K."/>
            <person name="Kong H."/>
            <person name="Lavrijsen P."/>
            <person name="Sunseri F."/>
            <person name="Falavigna A."/>
            <person name="Ye Y."/>
            <person name="Leebens-Mack J.H."/>
            <person name="Chen G."/>
        </authorList>
    </citation>
    <scope>NUCLEOTIDE SEQUENCE [LARGE SCALE GENOMIC DNA]</scope>
    <source>
        <strain evidence="3">cv. DH0086</strain>
    </source>
</reference>
<proteinExistence type="predicted"/>
<evidence type="ECO:0000313" key="3">
    <source>
        <dbReference type="Proteomes" id="UP000243459"/>
    </source>
</evidence>
<evidence type="ECO:0000313" key="2">
    <source>
        <dbReference type="EMBL" id="ONK56475.1"/>
    </source>
</evidence>
<dbReference type="AlphaFoldDB" id="A0A5P1E4V1"/>
<gene>
    <name evidence="2" type="ORF">A4U43_C10F9100</name>
</gene>
<protein>
    <submittedName>
        <fullName evidence="2">Uncharacterized protein</fullName>
    </submittedName>
</protein>
<dbReference type="EMBL" id="CM007390">
    <property type="protein sequence ID" value="ONK56475.1"/>
    <property type="molecule type" value="Genomic_DNA"/>
</dbReference>
<evidence type="ECO:0000256" key="1">
    <source>
        <dbReference type="SAM" id="MobiDB-lite"/>
    </source>
</evidence>
<sequence>MCVPGALDGTWKVSGRRGGQQHPQQRPRAETEDLALAVRDMRRRNRAMVESWEIPHETDLAMATPPVSVQRSLSTLYDHRPVDDGQLLGAAF</sequence>
<keyword evidence="3" id="KW-1185">Reference proteome</keyword>